<dbReference type="GO" id="GO:0009089">
    <property type="term" value="P:lysine biosynthetic process via diaminopimelate"/>
    <property type="evidence" value="ECO:0007669"/>
    <property type="project" value="TreeGrafter"/>
</dbReference>
<dbReference type="Proteomes" id="UP000177614">
    <property type="component" value="Unassembled WGS sequence"/>
</dbReference>
<keyword evidence="4" id="KW-0418">Kinase</keyword>
<dbReference type="InterPro" id="IPR045865">
    <property type="entry name" value="ACT-like_dom_sf"/>
</dbReference>
<dbReference type="PANTHER" id="PTHR21499">
    <property type="entry name" value="ASPARTATE KINASE"/>
    <property type="match status" value="1"/>
</dbReference>
<evidence type="ECO:0000256" key="6">
    <source>
        <dbReference type="ARBA" id="ARBA00047872"/>
    </source>
</evidence>
<dbReference type="Pfam" id="PF22468">
    <property type="entry name" value="ACT_9"/>
    <property type="match status" value="1"/>
</dbReference>
<dbReference type="EMBL" id="MEWR01000001">
    <property type="protein sequence ID" value="OGC82649.1"/>
    <property type="molecule type" value="Genomic_DNA"/>
</dbReference>
<dbReference type="EC" id="2.7.2.4" evidence="2"/>
<dbReference type="GO" id="GO:0009090">
    <property type="term" value="P:homoserine biosynthetic process"/>
    <property type="evidence" value="ECO:0007669"/>
    <property type="project" value="TreeGrafter"/>
</dbReference>
<keyword evidence="3" id="KW-0547">Nucleotide-binding</keyword>
<dbReference type="PANTHER" id="PTHR21499:SF59">
    <property type="entry name" value="ASPARTOKINASE"/>
    <property type="match status" value="1"/>
</dbReference>
<dbReference type="AlphaFoldDB" id="A0A1F4XLW0"/>
<accession>A0A1F4XLW0</accession>
<dbReference type="STRING" id="1817814.A2V81_03400"/>
<dbReference type="Gene3D" id="3.30.2130.10">
    <property type="entry name" value="VC0802-like"/>
    <property type="match status" value="1"/>
</dbReference>
<dbReference type="Pfam" id="PF00696">
    <property type="entry name" value="AA_kinase"/>
    <property type="match status" value="1"/>
</dbReference>
<evidence type="ECO:0000259" key="7">
    <source>
        <dbReference type="Pfam" id="PF00696"/>
    </source>
</evidence>
<evidence type="ECO:0000256" key="1">
    <source>
        <dbReference type="ARBA" id="ARBA00010122"/>
    </source>
</evidence>
<dbReference type="GO" id="GO:0005524">
    <property type="term" value="F:ATP binding"/>
    <property type="evidence" value="ECO:0007669"/>
    <property type="project" value="UniProtKB-KW"/>
</dbReference>
<dbReference type="InterPro" id="IPR001048">
    <property type="entry name" value="Asp/Glu/Uridylate_kinase"/>
</dbReference>
<comment type="caution">
    <text evidence="9">The sequence shown here is derived from an EMBL/GenBank/DDBJ whole genome shotgun (WGS) entry which is preliminary data.</text>
</comment>
<feature type="domain" description="Aspartate/glutamate/uridylate kinase" evidence="7">
    <location>
        <begin position="4"/>
        <end position="315"/>
    </location>
</feature>
<dbReference type="SUPFAM" id="SSF53633">
    <property type="entry name" value="Carbamate kinase-like"/>
    <property type="match status" value="1"/>
</dbReference>
<proteinExistence type="inferred from homology"/>
<protein>
    <recommendedName>
        <fullName evidence="2">aspartate kinase</fullName>
        <ecNumber evidence="2">2.7.2.4</ecNumber>
    </recommendedName>
</protein>
<keyword evidence="5" id="KW-0067">ATP-binding</keyword>
<dbReference type="GO" id="GO:0004072">
    <property type="term" value="F:aspartate kinase activity"/>
    <property type="evidence" value="ECO:0007669"/>
    <property type="project" value="UniProtKB-EC"/>
</dbReference>
<evidence type="ECO:0000256" key="4">
    <source>
        <dbReference type="ARBA" id="ARBA00022777"/>
    </source>
</evidence>
<dbReference type="InterPro" id="IPR036393">
    <property type="entry name" value="AceGlu_kinase-like_sf"/>
</dbReference>
<comment type="similarity">
    <text evidence="1">Belongs to the aspartokinase family.</text>
</comment>
<dbReference type="SUPFAM" id="SSF55021">
    <property type="entry name" value="ACT-like"/>
    <property type="match status" value="2"/>
</dbReference>
<evidence type="ECO:0000256" key="5">
    <source>
        <dbReference type="ARBA" id="ARBA00022840"/>
    </source>
</evidence>
<evidence type="ECO:0000256" key="3">
    <source>
        <dbReference type="ARBA" id="ARBA00022741"/>
    </source>
</evidence>
<reference evidence="9 10" key="1">
    <citation type="journal article" date="2016" name="Nat. Commun.">
        <title>Thousands of microbial genomes shed light on interconnected biogeochemical processes in an aquifer system.</title>
        <authorList>
            <person name="Anantharaman K."/>
            <person name="Brown C.T."/>
            <person name="Hug L.A."/>
            <person name="Sharon I."/>
            <person name="Castelle C.J."/>
            <person name="Probst A.J."/>
            <person name="Thomas B.C."/>
            <person name="Singh A."/>
            <person name="Wilkins M.J."/>
            <person name="Karaoz U."/>
            <person name="Brodie E.L."/>
            <person name="Williams K.H."/>
            <person name="Hubbard S.S."/>
            <person name="Banfield J.F."/>
        </authorList>
    </citation>
    <scope>NUCLEOTIDE SEQUENCE [LARGE SCALE GENOMIC DNA]</scope>
</reference>
<evidence type="ECO:0000313" key="10">
    <source>
        <dbReference type="Proteomes" id="UP000177614"/>
    </source>
</evidence>
<dbReference type="GO" id="GO:0005829">
    <property type="term" value="C:cytosol"/>
    <property type="evidence" value="ECO:0007669"/>
    <property type="project" value="TreeGrafter"/>
</dbReference>
<dbReference type="CDD" id="cd04892">
    <property type="entry name" value="ACT_AK-like_2"/>
    <property type="match status" value="1"/>
</dbReference>
<evidence type="ECO:0000259" key="8">
    <source>
        <dbReference type="Pfam" id="PF22468"/>
    </source>
</evidence>
<evidence type="ECO:0000256" key="2">
    <source>
        <dbReference type="ARBA" id="ARBA00013059"/>
    </source>
</evidence>
<dbReference type="InterPro" id="IPR054352">
    <property type="entry name" value="ACT_Aspartokinase"/>
</dbReference>
<feature type="domain" description="Aspartokinase ACT" evidence="8">
    <location>
        <begin position="422"/>
        <end position="481"/>
    </location>
</feature>
<gene>
    <name evidence="9" type="ORF">A2V81_03400</name>
</gene>
<sequence>MDNLPQVASLIEKQSKQTDTVAVVSAFSGITNKLLTVATSIVEKPIKDKGKFFALLEDILQDNFTKIEMAIHSTQNSPALTDTKAQVLFMIKKLAEEILELQSLFANEKIKNKQFSVLVHDRIVGIGEFISSLLLARVLKLRCYVSAQHVDLSDLISRDSRKREDYLTSKEFLYGDLVHDIRKKLRHVLIDKQVPVLGGYIGHIPGGILQTIDRGYTDSTAALISVAVRSLGDHSKDVRLQIWKEVPGLMSADPRLVEPNYDSKTHTKAADFRVVKLRSRVSFAEAAELSVLGGMKAINPNGIHVLDGHGITFEVRNTFEPEHPGTVISHEDIVEENGIRFISGKKDQIIYRVRSNKMVNQSGVAGNIFRLCSELKIDVDAITTSATTVAFSVDGKASHREKLEEGLKKIGNVKVYPKMALVCCIGNNFSQSVGLLSRLSGILSQAAINIEFDCGDADNNITFIIEEKDCDQAIKALHEALFSGNVQNSGG</sequence>
<comment type="catalytic activity">
    <reaction evidence="6">
        <text>L-aspartate + ATP = 4-phospho-L-aspartate + ADP</text>
        <dbReference type="Rhea" id="RHEA:23776"/>
        <dbReference type="ChEBI" id="CHEBI:29991"/>
        <dbReference type="ChEBI" id="CHEBI:30616"/>
        <dbReference type="ChEBI" id="CHEBI:57535"/>
        <dbReference type="ChEBI" id="CHEBI:456216"/>
        <dbReference type="EC" id="2.7.2.4"/>
    </reaction>
</comment>
<name>A0A1F4XLW0_9BACT</name>
<keyword evidence="4" id="KW-0808">Transferase</keyword>
<organism evidence="9 10">
    <name type="scientific">Candidatus Abawacabacteria bacterium RBG_16_42_10</name>
    <dbReference type="NCBI Taxonomy" id="1817814"/>
    <lineage>
        <taxon>Bacteria</taxon>
        <taxon>Candidatus Abawacaibacteriota</taxon>
    </lineage>
</organism>
<dbReference type="Gene3D" id="3.40.1160.10">
    <property type="entry name" value="Acetylglutamate kinase-like"/>
    <property type="match status" value="1"/>
</dbReference>
<evidence type="ECO:0000313" key="9">
    <source>
        <dbReference type="EMBL" id="OGC82649.1"/>
    </source>
</evidence>